<dbReference type="AlphaFoldDB" id="A0A8J6J1E7"/>
<name>A0A8J6J1E7_9FIRM</name>
<keyword evidence="2" id="KW-1185">Reference proteome</keyword>
<accession>A0A8J6J1E7</accession>
<protein>
    <submittedName>
        <fullName evidence="1">Uncharacterized protein</fullName>
    </submittedName>
</protein>
<dbReference type="Proteomes" id="UP000628736">
    <property type="component" value="Unassembled WGS sequence"/>
</dbReference>
<evidence type="ECO:0000313" key="2">
    <source>
        <dbReference type="Proteomes" id="UP000628736"/>
    </source>
</evidence>
<organism evidence="1 2">
    <name type="scientific">Flintibacter hominis</name>
    <dbReference type="NCBI Taxonomy" id="2763048"/>
    <lineage>
        <taxon>Bacteria</taxon>
        <taxon>Bacillati</taxon>
        <taxon>Bacillota</taxon>
        <taxon>Clostridia</taxon>
        <taxon>Eubacteriales</taxon>
        <taxon>Flintibacter</taxon>
    </lineage>
</organism>
<dbReference type="EMBL" id="JACOPO010000014">
    <property type="protein sequence ID" value="MBC5723751.1"/>
    <property type="molecule type" value="Genomic_DNA"/>
</dbReference>
<reference evidence="1" key="1">
    <citation type="submission" date="2020-08" db="EMBL/GenBank/DDBJ databases">
        <title>Genome public.</title>
        <authorList>
            <person name="Liu C."/>
            <person name="Sun Q."/>
        </authorList>
    </citation>
    <scope>NUCLEOTIDE SEQUENCE</scope>
    <source>
        <strain evidence="1">NSJ-23</strain>
    </source>
</reference>
<comment type="caution">
    <text evidence="1">The sequence shown here is derived from an EMBL/GenBank/DDBJ whole genome shotgun (WGS) entry which is preliminary data.</text>
</comment>
<evidence type="ECO:0000313" key="1">
    <source>
        <dbReference type="EMBL" id="MBC5723751.1"/>
    </source>
</evidence>
<gene>
    <name evidence="1" type="ORF">H8S11_13165</name>
</gene>
<sequence>MLKNNRPFTNENGFIDAGLITDKDPEEMEEVFKWIHEKLIPRKTHLTGRSSYGIKHILERDTGIYLTNNEFKDAMLLCGYSPVDPNKLNWEYCISKKSPAFASRKGV</sequence>
<proteinExistence type="predicted"/>
<dbReference type="RefSeq" id="WP_186853447.1">
    <property type="nucleotide sequence ID" value="NZ_JACOPO010000014.1"/>
</dbReference>